<gene>
    <name evidence="1" type="ORF">TVAG_049250</name>
</gene>
<evidence type="ECO:0000313" key="1">
    <source>
        <dbReference type="EMBL" id="EAX94856.1"/>
    </source>
</evidence>
<dbReference type="GO" id="GO:0031429">
    <property type="term" value="C:box H/ACA snoRNP complex"/>
    <property type="evidence" value="ECO:0000318"/>
    <property type="project" value="GO_Central"/>
</dbReference>
<organism evidence="1 2">
    <name type="scientific">Trichomonas vaginalis (strain ATCC PRA-98 / G3)</name>
    <dbReference type="NCBI Taxonomy" id="412133"/>
    <lineage>
        <taxon>Eukaryota</taxon>
        <taxon>Metamonada</taxon>
        <taxon>Parabasalia</taxon>
        <taxon>Trichomonadida</taxon>
        <taxon>Trichomonadidae</taxon>
        <taxon>Trichomonas</taxon>
    </lineage>
</organism>
<dbReference type="Proteomes" id="UP000001542">
    <property type="component" value="Unassembled WGS sequence"/>
</dbReference>
<proteinExistence type="predicted"/>
<reference evidence="1" key="2">
    <citation type="journal article" date="2007" name="Science">
        <title>Draft genome sequence of the sexually transmitted pathogen Trichomonas vaginalis.</title>
        <authorList>
            <person name="Carlton J.M."/>
            <person name="Hirt R.P."/>
            <person name="Silva J.C."/>
            <person name="Delcher A.L."/>
            <person name="Schatz M."/>
            <person name="Zhao Q."/>
            <person name="Wortman J.R."/>
            <person name="Bidwell S.L."/>
            <person name="Alsmark U.C.M."/>
            <person name="Besteiro S."/>
            <person name="Sicheritz-Ponten T."/>
            <person name="Noel C.J."/>
            <person name="Dacks J.B."/>
            <person name="Foster P.G."/>
            <person name="Simillion C."/>
            <person name="Van de Peer Y."/>
            <person name="Miranda-Saavedra D."/>
            <person name="Barton G.J."/>
            <person name="Westrop G.D."/>
            <person name="Mueller S."/>
            <person name="Dessi D."/>
            <person name="Fiori P.L."/>
            <person name="Ren Q."/>
            <person name="Paulsen I."/>
            <person name="Zhang H."/>
            <person name="Bastida-Corcuera F.D."/>
            <person name="Simoes-Barbosa A."/>
            <person name="Brown M.T."/>
            <person name="Hayes R.D."/>
            <person name="Mukherjee M."/>
            <person name="Okumura C.Y."/>
            <person name="Schneider R."/>
            <person name="Smith A.J."/>
            <person name="Vanacova S."/>
            <person name="Villalvazo M."/>
            <person name="Haas B.J."/>
            <person name="Pertea M."/>
            <person name="Feldblyum T.V."/>
            <person name="Utterback T.R."/>
            <person name="Shu C.L."/>
            <person name="Osoegawa K."/>
            <person name="de Jong P.J."/>
            <person name="Hrdy I."/>
            <person name="Horvathova L."/>
            <person name="Zubacova Z."/>
            <person name="Dolezal P."/>
            <person name="Malik S.B."/>
            <person name="Logsdon J.M. Jr."/>
            <person name="Henze K."/>
            <person name="Gupta A."/>
            <person name="Wang C.C."/>
            <person name="Dunne R.L."/>
            <person name="Upcroft J.A."/>
            <person name="Upcroft P."/>
            <person name="White O."/>
            <person name="Salzberg S.L."/>
            <person name="Tang P."/>
            <person name="Chiu C.-H."/>
            <person name="Lee Y.-S."/>
            <person name="Embley T.M."/>
            <person name="Coombs G.H."/>
            <person name="Mottram J.C."/>
            <person name="Tachezy J."/>
            <person name="Fraser-Liggett C.M."/>
            <person name="Johnson P.J."/>
        </authorList>
    </citation>
    <scope>NUCLEOTIDE SEQUENCE [LARGE SCALE GENOMIC DNA]</scope>
    <source>
        <strain evidence="1">G3</strain>
    </source>
</reference>
<evidence type="ECO:0000313" key="2">
    <source>
        <dbReference type="Proteomes" id="UP000001542"/>
    </source>
</evidence>
<sequence>MLLSLIVLSQENQTMDYYSQLDAILSSEPVTITNLRNNTDLKIKCNSSQYYKLDASTVKDAYINTDCFCVVNITAKNKKIEVDGPAQVYITGDNNTIYNDFNIKKHLSHPLIIIIGLKNELKVNLEGISSVPYKVVTALVKDPEFITSIQSITNFIFITTYNSNYIGCPKVRLAQRSI</sequence>
<dbReference type="STRING" id="5722.A2FJS4"/>
<dbReference type="GO" id="GO:0034513">
    <property type="term" value="F:box H/ACA snoRNA binding"/>
    <property type="evidence" value="ECO:0000318"/>
    <property type="project" value="GO_Central"/>
</dbReference>
<protein>
    <submittedName>
        <fullName evidence="1">Uncharacterized protein</fullName>
    </submittedName>
</protein>
<dbReference type="EMBL" id="DS113834">
    <property type="protein sequence ID" value="EAX94856.1"/>
    <property type="molecule type" value="Genomic_DNA"/>
</dbReference>
<keyword evidence="2" id="KW-1185">Reference proteome</keyword>
<name>A2FJS4_TRIV3</name>
<dbReference type="GO" id="GO:0000454">
    <property type="term" value="P:snoRNA guided rRNA pseudouridine synthesis"/>
    <property type="evidence" value="ECO:0000318"/>
    <property type="project" value="GO_Central"/>
</dbReference>
<accession>A2FJS4</accession>
<dbReference type="VEuPathDB" id="TrichDB:TVAGG3_0928930"/>
<reference evidence="1" key="1">
    <citation type="submission" date="2006-10" db="EMBL/GenBank/DDBJ databases">
        <authorList>
            <person name="Amadeo P."/>
            <person name="Zhao Q."/>
            <person name="Wortman J."/>
            <person name="Fraser-Liggett C."/>
            <person name="Carlton J."/>
        </authorList>
    </citation>
    <scope>NUCLEOTIDE SEQUENCE</scope>
    <source>
        <strain evidence="1">G3</strain>
    </source>
</reference>
<dbReference type="VEuPathDB" id="TrichDB:TVAG_049250"/>
<dbReference type="AlphaFoldDB" id="A2FJS4"/>
<dbReference type="InParanoid" id="A2FJS4"/>